<dbReference type="RefSeq" id="WP_265270238.1">
    <property type="nucleotide sequence ID" value="NZ_JANFAV010000014.1"/>
</dbReference>
<evidence type="ECO:0000259" key="7">
    <source>
        <dbReference type="Pfam" id="PF04893"/>
    </source>
</evidence>
<gene>
    <name evidence="8" type="ORF">NEE01_17815</name>
</gene>
<dbReference type="EMBL" id="JANFAV010000014">
    <property type="protein sequence ID" value="MCW6536638.1"/>
    <property type="molecule type" value="Genomic_DNA"/>
</dbReference>
<keyword evidence="3 6" id="KW-1133">Transmembrane helix</keyword>
<evidence type="ECO:0000313" key="9">
    <source>
        <dbReference type="Proteomes" id="UP001165565"/>
    </source>
</evidence>
<evidence type="ECO:0000256" key="3">
    <source>
        <dbReference type="ARBA" id="ARBA00022989"/>
    </source>
</evidence>
<dbReference type="InterPro" id="IPR006977">
    <property type="entry name" value="Yip1_dom"/>
</dbReference>
<dbReference type="Pfam" id="PF04893">
    <property type="entry name" value="Yip1"/>
    <property type="match status" value="1"/>
</dbReference>
<organism evidence="8 9">
    <name type="scientific">Sphingomonas lycopersici</name>
    <dbReference type="NCBI Taxonomy" id="2951807"/>
    <lineage>
        <taxon>Bacteria</taxon>
        <taxon>Pseudomonadati</taxon>
        <taxon>Pseudomonadota</taxon>
        <taxon>Alphaproteobacteria</taxon>
        <taxon>Sphingomonadales</taxon>
        <taxon>Sphingomonadaceae</taxon>
        <taxon>Sphingomonas</taxon>
    </lineage>
</organism>
<dbReference type="GO" id="GO:0016020">
    <property type="term" value="C:membrane"/>
    <property type="evidence" value="ECO:0007669"/>
    <property type="project" value="UniProtKB-SubCell"/>
</dbReference>
<feature type="transmembrane region" description="Helical" evidence="6">
    <location>
        <begin position="140"/>
        <end position="159"/>
    </location>
</feature>
<keyword evidence="2 6" id="KW-0812">Transmembrane</keyword>
<comment type="caution">
    <text evidence="8">The sequence shown here is derived from an EMBL/GenBank/DDBJ whole genome shotgun (WGS) entry which is preliminary data.</text>
</comment>
<evidence type="ECO:0000256" key="5">
    <source>
        <dbReference type="SAM" id="MobiDB-lite"/>
    </source>
</evidence>
<comment type="subcellular location">
    <subcellularLocation>
        <location evidence="1">Membrane</location>
        <topology evidence="1">Multi-pass membrane protein</topology>
    </subcellularLocation>
</comment>
<dbReference type="AlphaFoldDB" id="A0AA41ZJ38"/>
<evidence type="ECO:0000256" key="1">
    <source>
        <dbReference type="ARBA" id="ARBA00004141"/>
    </source>
</evidence>
<protein>
    <submittedName>
        <fullName evidence="8">YIP1 family protein</fullName>
    </submittedName>
</protein>
<feature type="region of interest" description="Disordered" evidence="5">
    <location>
        <begin position="324"/>
        <end position="344"/>
    </location>
</feature>
<sequence length="393" mass="40346">MASQFPEGRTTSLVERAKNLILQPKDEWPRIDAEPMTVKGIFTGWVVPLAAIGPVAGLIGSLAFGYSFLGITYRPSIGAAVTSAVIGYAAALLSVWVIAQIINALAPTFGGTKNAIAATKVAAFSATAGWLVGIFQIIPMLGFLGLLGLYSLYLLYVGLPRLMKAPEEKAMGYTITTIVAAIVVMLVAGFLTSAVTSRMMRPALTLDGAASGSVSVPGVGSVDLGKLDAASKQMQASAEKMQAGAPVALTPTATLQGFLPDTIGGWKRGDIETASGGAGGVGGSKAEARYTQGNDSITLAVADVGAMGALAGLGQALNVQSNRETKDGYERTSTVDGRMTSEKWNSTSRNGSYNVIVGNRFAVSADGTAPDAAAFKSLVGAIDIGKLESLAKS</sequence>
<keyword evidence="9" id="KW-1185">Reference proteome</keyword>
<evidence type="ECO:0000256" key="6">
    <source>
        <dbReference type="SAM" id="Phobius"/>
    </source>
</evidence>
<accession>A0AA41ZJ38</accession>
<dbReference type="Proteomes" id="UP001165565">
    <property type="component" value="Unassembled WGS sequence"/>
</dbReference>
<evidence type="ECO:0000256" key="4">
    <source>
        <dbReference type="ARBA" id="ARBA00023136"/>
    </source>
</evidence>
<feature type="transmembrane region" description="Helical" evidence="6">
    <location>
        <begin position="45"/>
        <end position="69"/>
    </location>
</feature>
<reference evidence="8" key="1">
    <citation type="submission" date="2022-06" db="EMBL/GenBank/DDBJ databases">
        <title>Sphingomonas sp. nov. isolated from rhizosphere soil of tomato.</title>
        <authorList>
            <person name="Dong H."/>
            <person name="Gao R."/>
        </authorList>
    </citation>
    <scope>NUCLEOTIDE SEQUENCE</scope>
    <source>
        <strain evidence="8">MMSM24</strain>
    </source>
</reference>
<feature type="transmembrane region" description="Helical" evidence="6">
    <location>
        <begin position="81"/>
        <end position="102"/>
    </location>
</feature>
<name>A0AA41ZJ38_9SPHN</name>
<feature type="transmembrane region" description="Helical" evidence="6">
    <location>
        <begin position="171"/>
        <end position="191"/>
    </location>
</feature>
<proteinExistence type="predicted"/>
<feature type="domain" description="Yip1" evidence="7">
    <location>
        <begin position="19"/>
        <end position="187"/>
    </location>
</feature>
<evidence type="ECO:0000256" key="2">
    <source>
        <dbReference type="ARBA" id="ARBA00022692"/>
    </source>
</evidence>
<evidence type="ECO:0000313" key="8">
    <source>
        <dbReference type="EMBL" id="MCW6536638.1"/>
    </source>
</evidence>
<keyword evidence="4 6" id="KW-0472">Membrane</keyword>